<dbReference type="Gene3D" id="3.30.70.20">
    <property type="match status" value="1"/>
</dbReference>
<evidence type="ECO:0000256" key="2">
    <source>
        <dbReference type="ARBA" id="ARBA00022723"/>
    </source>
</evidence>
<keyword evidence="3" id="KW-0408">Iron</keyword>
<protein>
    <submittedName>
        <fullName evidence="6">NADH-plastoquinone oxidoreductase subunit</fullName>
    </submittedName>
    <submittedName>
        <fullName evidence="7">Putative methanogenesis marker 16 metalloprotein</fullName>
    </submittedName>
</protein>
<keyword evidence="2" id="KW-0479">Metal-binding</keyword>
<evidence type="ECO:0000256" key="1">
    <source>
        <dbReference type="ARBA" id="ARBA00022485"/>
    </source>
</evidence>
<dbReference type="PANTHER" id="PTHR43687">
    <property type="entry name" value="ADENYLYLSULFATE REDUCTASE, BETA SUBUNIT"/>
    <property type="match status" value="1"/>
</dbReference>
<feature type="domain" description="4Fe-4S ferredoxin-type" evidence="5">
    <location>
        <begin position="291"/>
        <end position="322"/>
    </location>
</feature>
<evidence type="ECO:0000313" key="11">
    <source>
        <dbReference type="Proteomes" id="UP000590564"/>
    </source>
</evidence>
<dbReference type="InterPro" id="IPR017677">
    <property type="entry name" value="Methan_mark_16"/>
</dbReference>
<evidence type="ECO:0000313" key="8">
    <source>
        <dbReference type="EMBL" id="MBB6496872.1"/>
    </source>
</evidence>
<dbReference type="PROSITE" id="PS51379">
    <property type="entry name" value="4FE4S_FER_2"/>
    <property type="match status" value="2"/>
</dbReference>
<dbReference type="GO" id="GO:0046872">
    <property type="term" value="F:metal ion binding"/>
    <property type="evidence" value="ECO:0007669"/>
    <property type="project" value="UniProtKB-KW"/>
</dbReference>
<dbReference type="RefSeq" id="WP_104838095.1">
    <property type="nucleotide sequence ID" value="NZ_CP026606.1"/>
</dbReference>
<evidence type="ECO:0000256" key="4">
    <source>
        <dbReference type="ARBA" id="ARBA00023014"/>
    </source>
</evidence>
<reference evidence="7 10" key="3">
    <citation type="submission" date="2020-07" db="EMBL/GenBank/DDBJ databases">
        <title>Genomic Encyclopedia of Type Strains, Phase IV (KMG-V): Genome sequencing to study the core and pangenomes of soil and plant-associated prokaryotes.</title>
        <authorList>
            <person name="Whitman W."/>
        </authorList>
    </citation>
    <scope>NUCLEOTIDE SEQUENCE [LARGE SCALE GENOMIC DNA]</scope>
    <source>
        <strain evidence="7 10">C13</strain>
        <strain evidence="8 11">D1</strain>
    </source>
</reference>
<dbReference type="Proteomes" id="UP000590564">
    <property type="component" value="Unassembled WGS sequence"/>
</dbReference>
<dbReference type="KEGG" id="mmad:MMJJ_12330"/>
<reference evidence="9" key="1">
    <citation type="journal article" date="2018" name="Genome Announc.">
        <title>Complete Genome Sequence of the Methanococcus maripaludis Type Strain JJ (DSM 2067), a Model for Selenoprotein Synthesis in Archaea.</title>
        <authorList>
            <person name="Poehlein A."/>
            <person name="Heym D."/>
            <person name="Quitzke V."/>
            <person name="Fersch J."/>
            <person name="Daniel R."/>
            <person name="Rother M."/>
        </authorList>
    </citation>
    <scope>NUCLEOTIDE SEQUENCE [LARGE SCALE GENOMIC DNA]</scope>
    <source>
        <strain evidence="9">DSM 2067</strain>
    </source>
</reference>
<dbReference type="EMBL" id="JACDUO010000001">
    <property type="protein sequence ID" value="MBA2863123.1"/>
    <property type="molecule type" value="Genomic_DNA"/>
</dbReference>
<sequence length="388" mass="43178">MEKLVVTVDELKKMVRNNEEDKIDEVEVVTAGTCGIMSGTLGIFHIPIGESFKKAEKFYLNGIEGYPGPCPNEFLGSVDCTIYGTKHFKNYGGGFLFKDLISGKEVEAVVESDGKTYKKMITLKDMPTAKLIGTRNAFKNYVALTNTGKPVNTIFHRKMLKSGEASFSGCGELNPLQNMNSDEKYITGKKILVNGADGLILGYGTRSSKEKPNMMISADMHEMDEYYIGGFTTSAGVEIFNTIAVPIEVNEKNKEYLKTLDSEIELPLTNVFGRTSLGSGKYSEVWEKADLRPKVDINRCRVCDSCEAQKMCPTNAIVRLDHLGKRTLPNENCFGCGVCVDSCAYGVYQMDRKSIMGIPITCRQSDRVRALKLAKELKKRIEKEEFKI</sequence>
<organism evidence="6 9">
    <name type="scientific">Methanococcus maripaludis</name>
    <name type="common">Methanococcus deltae</name>
    <dbReference type="NCBI Taxonomy" id="39152"/>
    <lineage>
        <taxon>Archaea</taxon>
        <taxon>Methanobacteriati</taxon>
        <taxon>Methanobacteriota</taxon>
        <taxon>Methanomada group</taxon>
        <taxon>Methanococci</taxon>
        <taxon>Methanococcales</taxon>
        <taxon>Methanococcaceae</taxon>
        <taxon>Methanococcus</taxon>
    </lineage>
</organism>
<proteinExistence type="predicted"/>
<dbReference type="NCBIfam" id="TIGR03287">
    <property type="entry name" value="methan_mark_16"/>
    <property type="match status" value="1"/>
</dbReference>
<keyword evidence="4" id="KW-0411">Iron-sulfur</keyword>
<feature type="domain" description="4Fe-4S ferredoxin-type" evidence="5">
    <location>
        <begin position="324"/>
        <end position="353"/>
    </location>
</feature>
<dbReference type="GO" id="GO:0051539">
    <property type="term" value="F:4 iron, 4 sulfur cluster binding"/>
    <property type="evidence" value="ECO:0007669"/>
    <property type="project" value="UniProtKB-KW"/>
</dbReference>
<dbReference type="EMBL" id="CP026606">
    <property type="protein sequence ID" value="AVB76614.1"/>
    <property type="molecule type" value="Genomic_DNA"/>
</dbReference>
<dbReference type="SUPFAM" id="SSF54862">
    <property type="entry name" value="4Fe-4S ferredoxins"/>
    <property type="match status" value="1"/>
</dbReference>
<dbReference type="GeneID" id="36102320"/>
<dbReference type="Proteomes" id="UP000239462">
    <property type="component" value="Chromosome"/>
</dbReference>
<gene>
    <name evidence="7" type="ORF">HNP94_000123</name>
    <name evidence="8" type="ORF">HNP96_000893</name>
    <name evidence="6" type="ORF">MMJJ_12330</name>
</gene>
<evidence type="ECO:0000313" key="10">
    <source>
        <dbReference type="Proteomes" id="UP000567099"/>
    </source>
</evidence>
<evidence type="ECO:0000256" key="3">
    <source>
        <dbReference type="ARBA" id="ARBA00023004"/>
    </source>
</evidence>
<dbReference type="InterPro" id="IPR050572">
    <property type="entry name" value="Fe-S_Ferredoxin"/>
</dbReference>
<evidence type="ECO:0000259" key="5">
    <source>
        <dbReference type="PROSITE" id="PS51379"/>
    </source>
</evidence>
<name>A0A2L1CB90_METMI</name>
<dbReference type="InterPro" id="IPR002708">
    <property type="entry name" value="HcyBio"/>
</dbReference>
<dbReference type="InterPro" id="IPR017896">
    <property type="entry name" value="4Fe4S_Fe-S-bd"/>
</dbReference>
<dbReference type="EMBL" id="JACHED010000001">
    <property type="protein sequence ID" value="MBB6496872.1"/>
    <property type="molecule type" value="Genomic_DNA"/>
</dbReference>
<evidence type="ECO:0000313" key="9">
    <source>
        <dbReference type="Proteomes" id="UP000239462"/>
    </source>
</evidence>
<accession>A0A2L1CB90</accession>
<evidence type="ECO:0000313" key="7">
    <source>
        <dbReference type="EMBL" id="MBA2863123.1"/>
    </source>
</evidence>
<dbReference type="AlphaFoldDB" id="A0A2L1CB90"/>
<dbReference type="PANTHER" id="PTHR43687:SF3">
    <property type="entry name" value="4FE-4S FERREDOXIN-TYPE DOMAIN-CONTAINING PROTEIN"/>
    <property type="match status" value="1"/>
</dbReference>
<keyword evidence="1" id="KW-0004">4Fe-4S</keyword>
<dbReference type="Proteomes" id="UP000567099">
    <property type="component" value="Unassembled WGS sequence"/>
</dbReference>
<reference evidence="6" key="2">
    <citation type="submission" date="2018-02" db="EMBL/GenBank/DDBJ databases">
        <title>Complete genome sequence of the Methanococcus maripaludis type strain JJ (DSM 2067), a model for selenoprotein synthesis in Archaea.</title>
        <authorList>
            <person name="Poehlein A."/>
            <person name="Heym D."/>
            <person name="Quitzke V."/>
            <person name="Fersch J."/>
            <person name="Daniel R."/>
            <person name="Rother M."/>
        </authorList>
    </citation>
    <scope>NUCLEOTIDE SEQUENCE [LARGE SCALE GENOMIC DNA]</scope>
    <source>
        <strain evidence="6">DSM 2067</strain>
    </source>
</reference>
<dbReference type="Pfam" id="PF01837">
    <property type="entry name" value="HcyBio"/>
    <property type="match status" value="1"/>
</dbReference>
<evidence type="ECO:0000313" key="6">
    <source>
        <dbReference type="EMBL" id="AVB76614.1"/>
    </source>
</evidence>